<evidence type="ECO:0000256" key="3">
    <source>
        <dbReference type="SAM" id="MobiDB-lite"/>
    </source>
</evidence>
<feature type="coiled-coil region" evidence="2">
    <location>
        <begin position="146"/>
        <end position="173"/>
    </location>
</feature>
<feature type="compositionally biased region" description="Acidic residues" evidence="3">
    <location>
        <begin position="460"/>
        <end position="471"/>
    </location>
</feature>
<evidence type="ECO:0000256" key="1">
    <source>
        <dbReference type="ARBA" id="ARBA00023319"/>
    </source>
</evidence>
<keyword evidence="2" id="KW-0175">Coiled coil</keyword>
<feature type="compositionally biased region" description="Polar residues" evidence="3">
    <location>
        <begin position="1503"/>
        <end position="1518"/>
    </location>
</feature>
<evidence type="ECO:0000256" key="2">
    <source>
        <dbReference type="SAM" id="Coils"/>
    </source>
</evidence>
<dbReference type="SMART" id="SM00409">
    <property type="entry name" value="IG"/>
    <property type="match status" value="1"/>
</dbReference>
<protein>
    <submittedName>
        <fullName evidence="4">Ig-like domain-containing protein</fullName>
    </submittedName>
</protein>
<reference evidence="4" key="1">
    <citation type="submission" date="2022-08" db="UniProtKB">
        <authorList>
            <consortium name="EnsemblMetazoa"/>
        </authorList>
    </citation>
    <scope>IDENTIFICATION</scope>
    <source>
        <strain evidence="4">EBRO</strain>
    </source>
</reference>
<dbReference type="STRING" id="41427.A0A182JHS2"/>
<dbReference type="CDD" id="cd00096">
    <property type="entry name" value="Ig"/>
    <property type="match status" value="1"/>
</dbReference>
<dbReference type="VEuPathDB" id="VectorBase:AATE018341"/>
<keyword evidence="1" id="KW-0393">Immunoglobulin domain</keyword>
<organism evidence="4">
    <name type="scientific">Anopheles atroparvus</name>
    <name type="common">European mosquito</name>
    <dbReference type="NCBI Taxonomy" id="41427"/>
    <lineage>
        <taxon>Eukaryota</taxon>
        <taxon>Metazoa</taxon>
        <taxon>Ecdysozoa</taxon>
        <taxon>Arthropoda</taxon>
        <taxon>Hexapoda</taxon>
        <taxon>Insecta</taxon>
        <taxon>Pterygota</taxon>
        <taxon>Neoptera</taxon>
        <taxon>Endopterygota</taxon>
        <taxon>Diptera</taxon>
        <taxon>Nematocera</taxon>
        <taxon>Culicoidea</taxon>
        <taxon>Culicidae</taxon>
        <taxon>Anophelinae</taxon>
        <taxon>Anopheles</taxon>
    </lineage>
</organism>
<dbReference type="PANTHER" id="PTHR19890">
    <property type="entry name" value="FIBROBLAST GROWTH FACTOR RECEPTOR"/>
    <property type="match status" value="1"/>
</dbReference>
<evidence type="ECO:0000313" key="4">
    <source>
        <dbReference type="EnsemblMetazoa" id="AATE018341-PA.1"/>
    </source>
</evidence>
<dbReference type="InterPro" id="IPR036179">
    <property type="entry name" value="Ig-like_dom_sf"/>
</dbReference>
<name>A0A182JHS2_ANOAO</name>
<accession>A0A182JHS2</accession>
<dbReference type="InterPro" id="IPR003599">
    <property type="entry name" value="Ig_sub"/>
</dbReference>
<dbReference type="Pfam" id="PF07679">
    <property type="entry name" value="I-set"/>
    <property type="match status" value="1"/>
</dbReference>
<dbReference type="SUPFAM" id="SSF48726">
    <property type="entry name" value="Immunoglobulin"/>
    <property type="match status" value="1"/>
</dbReference>
<proteinExistence type="predicted"/>
<feature type="compositionally biased region" description="Basic and acidic residues" evidence="3">
    <location>
        <begin position="450"/>
        <end position="459"/>
    </location>
</feature>
<dbReference type="PANTHER" id="PTHR19890:SF10">
    <property type="entry name" value="FIBROBLAST GROWTH FACTOR RECEPTOR-LIKE 1"/>
    <property type="match status" value="1"/>
</dbReference>
<dbReference type="InterPro" id="IPR013098">
    <property type="entry name" value="Ig_I-set"/>
</dbReference>
<dbReference type="InterPro" id="IPR052615">
    <property type="entry name" value="FGFRL"/>
</dbReference>
<dbReference type="InterPro" id="IPR003598">
    <property type="entry name" value="Ig_sub2"/>
</dbReference>
<dbReference type="InterPro" id="IPR013783">
    <property type="entry name" value="Ig-like_fold"/>
</dbReference>
<feature type="region of interest" description="Disordered" evidence="3">
    <location>
        <begin position="1498"/>
        <end position="1518"/>
    </location>
</feature>
<dbReference type="PROSITE" id="PS50835">
    <property type="entry name" value="IG_LIKE"/>
    <property type="match status" value="1"/>
</dbReference>
<dbReference type="EnsemblMetazoa" id="AATE018341-RA">
    <property type="protein sequence ID" value="AATE018341-PA.1"/>
    <property type="gene ID" value="AATE018341"/>
</dbReference>
<sequence>MEEMKQALQASYSIPSYSVEIKDSRAMLGEKGYFECHYAGNPKPDILWYRNGKIVIANERTKIRTSENTSTLTIYPVEVADFGFYKCKAMNEAGTCESISKLIESTTPTLNDDEKAELEAARSPKRGSRAGIKNGKAIDKIELVVEESEETRLEKIEKRKKREEKRKQKESLLIDEIVKQEMEASLQEKIKFSSESSTTLTTSTTSELTQDVKLSKDRATVKFKEHVETLVEEIVTTETVQEIERMVIHEKLDVSDVESVKNSVEVREILTNLKAKEFGPGEAPLRDLATIAFMVKHGVTVSEITSFYQANHFPALQKPESQSAMVLLLEREGYANIVTEILTETDMDETQLAATAGFRAFMRMIELNHASIEEIIAHFSPDDFVVQEWKTETAYEKHEETRLISSTEVRTTETPDLREDARTIIDNTMNTITTNTTTVMKKKHKKLRSERKQQRHAAEDETEIVDSEESIEERRRESVQRRRVPLPLLLQPLLPSEEQVQEELAPDFVTSPLRETHSLPLEVASVASEAPIAEALVSNLELEPAGTASTSATVNVVPEKALVTEEVVSSERESDTVLLDSTRLATSAHYKLVGLNEPVQVSEVSAQESSSEQGPSRVPTVALATRDSGPLQQPLVVSESDIRDSATVLEQPVLEGVGSATVQMLTHDATIVEETVSTQAERDLPGQPRPAASHAHAQFLSRESLQVTEVSRIEAEDAFEGQLKLPLVQPNYQLLPSESIQTEVTIAQDAPSRYYPELVVPTESARAGFVEQKSYVTQVMQAPEREAAYLPGRLPPQQWADVQCDVNEPLSVMAQQVEETETELSTTTKATSYQATGSVITIENQLVTQLVNESARTEPLQPEPLESKSATVEFLERTSVSVSDVISSETETKLAPFEVLGAATAQRSLTSLKPVSESTEAFVHEKETLHRGAPQPNLAFAATLLEPIENLAITEIETADTTGRFSPEAAERAEQATTSFIPVQSHSVITVEINERESELTAKTLVQPAFAERQLNLQHQLEVVQPETNEREYTFQSHATPTDQVLQPTPTDSSLRSVSVQETIAGVAAGELETFTPASQLARLVRLDEHAEKTVSETTIYETIRLHEKPLQPEEKTAERQLPELASGIVVTEVISGQAAGEVSHREEPTKDHVLQPTPTHALRTVQVEETVASEGLMQFGRQGPLPTLQASVRDDTMEETVVSETMILEGATEYSTPDAPAQKSALANIERLIEGLTVTEVISEQREQTVDSSAIEERTAKPVPAEALKSVLIEEVQLSSQTEAMATPETAHGEASVRLGDTREQTTVQETVILEDVPRLIEADQPEQRRAETTLTPHRTELTVTEVVTEDREREGFDVAAIARDHTAHPVPTHSLKSVLVETVEAVDSVSNISAPSVIESSATVQRGEFEEKIVTEQFVLEGLTGFVQDSVSMRQAEPLLEPRSELTVLEVVTGQKEHERVAELPAKDARAQTIPSHMLKTIVVEQVLASESLDRMEHPTHPQSLANVQNDQLEQT</sequence>
<dbReference type="InterPro" id="IPR007110">
    <property type="entry name" value="Ig-like_dom"/>
</dbReference>
<dbReference type="Gene3D" id="2.60.40.10">
    <property type="entry name" value="Immunoglobulins"/>
    <property type="match status" value="1"/>
</dbReference>
<dbReference type="FunFam" id="2.60.40.10:FF:000107">
    <property type="entry name" value="Myosin, light chain kinase a"/>
    <property type="match status" value="1"/>
</dbReference>
<feature type="region of interest" description="Disordered" evidence="3">
    <location>
        <begin position="442"/>
        <end position="478"/>
    </location>
</feature>
<dbReference type="SMART" id="SM00408">
    <property type="entry name" value="IGc2"/>
    <property type="match status" value="1"/>
</dbReference>